<dbReference type="InterPro" id="IPR029058">
    <property type="entry name" value="AB_hydrolase_fold"/>
</dbReference>
<protein>
    <submittedName>
        <fullName evidence="1">Uncharacterized protein</fullName>
    </submittedName>
</protein>
<accession>A0A9W8EG76</accession>
<dbReference type="Gene3D" id="3.40.50.1820">
    <property type="entry name" value="alpha/beta hydrolase"/>
    <property type="match status" value="1"/>
</dbReference>
<reference evidence="1" key="1">
    <citation type="submission" date="2022-07" db="EMBL/GenBank/DDBJ databases">
        <title>Phylogenomic reconstructions and comparative analyses of Kickxellomycotina fungi.</title>
        <authorList>
            <person name="Reynolds N.K."/>
            <person name="Stajich J.E."/>
            <person name="Barry K."/>
            <person name="Grigoriev I.V."/>
            <person name="Crous P."/>
            <person name="Smith M.E."/>
        </authorList>
    </citation>
    <scope>NUCLEOTIDE SEQUENCE</scope>
    <source>
        <strain evidence="1">IMI 214461</strain>
    </source>
</reference>
<dbReference type="PANTHER" id="PTHR42103:SF2">
    <property type="entry name" value="AB HYDROLASE-1 DOMAIN-CONTAINING PROTEIN"/>
    <property type="match status" value="1"/>
</dbReference>
<name>A0A9W8EG76_9FUNG</name>
<evidence type="ECO:0000313" key="2">
    <source>
        <dbReference type="Proteomes" id="UP001150907"/>
    </source>
</evidence>
<dbReference type="SUPFAM" id="SSF53474">
    <property type="entry name" value="alpha/beta-Hydrolases"/>
    <property type="match status" value="1"/>
</dbReference>
<dbReference type="PANTHER" id="PTHR42103">
    <property type="entry name" value="ALPHA/BETA-HYDROLASES SUPERFAMILY PROTEIN"/>
    <property type="match status" value="1"/>
</dbReference>
<sequence>MAVDVFELACFVPSRVDGRALEARVAIAAQAAASRRGIVYVHPYPPLGGQFRNNVTHELGGRFDGRVAVSVAFNLRGAGASEGRTSWTGAAEQEDLRSILDMLQRRRLILHPQRHPGSDRRSILIQMQARGFLQDDIDVDGLDGVPLPPVTATLLCGYSYGAVIAAGIAAGEYPGLGVDYAHISFPYSVVWALALQKRAWYLQRVATTIASAAQAFAARAVADGHAGEHIPRTLFVAGTADTFTVMAAYDRWWGQLHAKALGAAASETAAGLALATVRVHNADHAWTRRESEVSDAIEGWWWQLLPFTAAP</sequence>
<dbReference type="EMBL" id="JANBQF010000694">
    <property type="protein sequence ID" value="KAJ1999499.1"/>
    <property type="molecule type" value="Genomic_DNA"/>
</dbReference>
<gene>
    <name evidence="1" type="ORF">H4R26_005037</name>
</gene>
<keyword evidence="2" id="KW-1185">Reference proteome</keyword>
<organism evidence="1 2">
    <name type="scientific">Coemansia thaxteri</name>
    <dbReference type="NCBI Taxonomy" id="2663907"/>
    <lineage>
        <taxon>Eukaryota</taxon>
        <taxon>Fungi</taxon>
        <taxon>Fungi incertae sedis</taxon>
        <taxon>Zoopagomycota</taxon>
        <taxon>Kickxellomycotina</taxon>
        <taxon>Kickxellomycetes</taxon>
        <taxon>Kickxellales</taxon>
        <taxon>Kickxellaceae</taxon>
        <taxon>Coemansia</taxon>
    </lineage>
</organism>
<dbReference type="Proteomes" id="UP001150907">
    <property type="component" value="Unassembled WGS sequence"/>
</dbReference>
<comment type="caution">
    <text evidence="1">The sequence shown here is derived from an EMBL/GenBank/DDBJ whole genome shotgun (WGS) entry which is preliminary data.</text>
</comment>
<evidence type="ECO:0000313" key="1">
    <source>
        <dbReference type="EMBL" id="KAJ1999499.1"/>
    </source>
</evidence>
<dbReference type="AlphaFoldDB" id="A0A9W8EG76"/>
<dbReference type="OrthoDB" id="10260961at2759"/>
<proteinExistence type="predicted"/>